<reference evidence="3" key="1">
    <citation type="journal article" date="2019" name="Int. J. Syst. Evol. Microbiol.">
        <title>The Global Catalogue of Microorganisms (GCM) 10K type strain sequencing project: providing services to taxonomists for standard genome sequencing and annotation.</title>
        <authorList>
            <consortium name="The Broad Institute Genomics Platform"/>
            <consortium name="The Broad Institute Genome Sequencing Center for Infectious Disease"/>
            <person name="Wu L."/>
            <person name="Ma J."/>
        </authorList>
    </citation>
    <scope>NUCLEOTIDE SEQUENCE [LARGE SCALE GENOMIC DNA]</scope>
    <source>
        <strain evidence="3">JCM 17810</strain>
    </source>
</reference>
<organism evidence="2 3">
    <name type="scientific">Georgenia halophila</name>
    <dbReference type="NCBI Taxonomy" id="620889"/>
    <lineage>
        <taxon>Bacteria</taxon>
        <taxon>Bacillati</taxon>
        <taxon>Actinomycetota</taxon>
        <taxon>Actinomycetes</taxon>
        <taxon>Micrococcales</taxon>
        <taxon>Bogoriellaceae</taxon>
        <taxon>Georgenia</taxon>
    </lineage>
</organism>
<evidence type="ECO:0000256" key="1">
    <source>
        <dbReference type="ARBA" id="ARBA00006484"/>
    </source>
</evidence>
<keyword evidence="3" id="KW-1185">Reference proteome</keyword>
<dbReference type="Gene3D" id="3.40.50.720">
    <property type="entry name" value="NAD(P)-binding Rossmann-like Domain"/>
    <property type="match status" value="1"/>
</dbReference>
<comment type="caution">
    <text evidence="2">The sequence shown here is derived from an EMBL/GenBank/DDBJ whole genome shotgun (WGS) entry which is preliminary data.</text>
</comment>
<evidence type="ECO:0000313" key="3">
    <source>
        <dbReference type="Proteomes" id="UP001500622"/>
    </source>
</evidence>
<dbReference type="PANTHER" id="PTHR42760:SF122">
    <property type="entry name" value="NAD(P)-BINDING PROTEIN"/>
    <property type="match status" value="1"/>
</dbReference>
<dbReference type="CDD" id="cd05233">
    <property type="entry name" value="SDR_c"/>
    <property type="match status" value="1"/>
</dbReference>
<dbReference type="Proteomes" id="UP001500622">
    <property type="component" value="Unassembled WGS sequence"/>
</dbReference>
<gene>
    <name evidence="2" type="ORF">GCM10023169_02410</name>
</gene>
<dbReference type="InterPro" id="IPR036291">
    <property type="entry name" value="NAD(P)-bd_dom_sf"/>
</dbReference>
<dbReference type="SUPFAM" id="SSF51735">
    <property type="entry name" value="NAD(P)-binding Rossmann-fold domains"/>
    <property type="match status" value="1"/>
</dbReference>
<dbReference type="RefSeq" id="WP_345214665.1">
    <property type="nucleotide sequence ID" value="NZ_BAABGN010000001.1"/>
</dbReference>
<accession>A0ABP8KT00</accession>
<dbReference type="Pfam" id="PF13561">
    <property type="entry name" value="adh_short_C2"/>
    <property type="match status" value="1"/>
</dbReference>
<comment type="similarity">
    <text evidence="1">Belongs to the short-chain dehydrogenases/reductases (SDR) family.</text>
</comment>
<dbReference type="EMBL" id="BAABGN010000001">
    <property type="protein sequence ID" value="GAA4415761.1"/>
    <property type="molecule type" value="Genomic_DNA"/>
</dbReference>
<name>A0ABP8KT00_9MICO</name>
<proteinExistence type="inferred from homology"/>
<dbReference type="PRINTS" id="PR00081">
    <property type="entry name" value="GDHRDH"/>
</dbReference>
<evidence type="ECO:0000313" key="2">
    <source>
        <dbReference type="EMBL" id="GAA4415761.1"/>
    </source>
</evidence>
<sequence>MTTEVTWEPQLEDSLAAAGPPWLEGKVALVAGGGLSGPLGNVGFAMAWLYARSGAKVAVLDRDRTAAERTIDAIHAAGGEAQHFDLDITDDASTAAAVQAAHDHFGQIDVVATSIGGGGARSVFDISEEDWDAAMDLNCKSAWLLMRHAEKHMTRGGAIVTVSSSAAEGRGPSMPYTVAKTALEKLTVGVASTLAPRGIRANCIRVGMIWGAFAARGMNEEQRELRRQNVAMQVEGNAWDIASAAFFLSTEQARWISGQVLAVDGGGFAIPRNTGAAGSQQK</sequence>
<dbReference type="InterPro" id="IPR002347">
    <property type="entry name" value="SDR_fam"/>
</dbReference>
<protein>
    <submittedName>
        <fullName evidence="2">Glucose 1-dehydrogenase</fullName>
    </submittedName>
</protein>
<dbReference type="PANTHER" id="PTHR42760">
    <property type="entry name" value="SHORT-CHAIN DEHYDROGENASES/REDUCTASES FAMILY MEMBER"/>
    <property type="match status" value="1"/>
</dbReference>